<accession>A0A4D6Y2G4</accession>
<dbReference type="GO" id="GO:0004814">
    <property type="term" value="F:arginine-tRNA ligase activity"/>
    <property type="evidence" value="ECO:0007669"/>
    <property type="project" value="UniProtKB-UniRule"/>
</dbReference>
<dbReference type="EC" id="6.1.1.19" evidence="11"/>
<reference evidence="15 16" key="1">
    <citation type="submission" date="2018-10" db="EMBL/GenBank/DDBJ databases">
        <title>Comparative functional genomics of the obligate endosymbiont Buchnera aphidicola.</title>
        <authorList>
            <person name="Chong R.A."/>
        </authorList>
    </citation>
    <scope>NUCLEOTIDE SEQUENCE [LARGE SCALE GENOMIC DNA]</scope>
    <source>
        <strain evidence="15 16">Mrh</strain>
    </source>
</reference>
<evidence type="ECO:0000256" key="4">
    <source>
        <dbReference type="ARBA" id="ARBA00022490"/>
    </source>
</evidence>
<dbReference type="InterPro" id="IPR014729">
    <property type="entry name" value="Rossmann-like_a/b/a_fold"/>
</dbReference>
<evidence type="ECO:0000256" key="5">
    <source>
        <dbReference type="ARBA" id="ARBA00022598"/>
    </source>
</evidence>
<dbReference type="SUPFAM" id="SSF47323">
    <property type="entry name" value="Anticodon-binding domain of a subclass of class I aminoacyl-tRNA synthetases"/>
    <property type="match status" value="1"/>
</dbReference>
<feature type="domain" description="DALR anticodon binding" evidence="13">
    <location>
        <begin position="459"/>
        <end position="575"/>
    </location>
</feature>
<dbReference type="SMART" id="SM01016">
    <property type="entry name" value="Arg_tRNA_synt_N"/>
    <property type="match status" value="1"/>
</dbReference>
<keyword evidence="8 11" id="KW-0648">Protein biosynthesis</keyword>
<dbReference type="SUPFAM" id="SSF52374">
    <property type="entry name" value="Nucleotidylyl transferase"/>
    <property type="match status" value="1"/>
</dbReference>
<dbReference type="PANTHER" id="PTHR11956">
    <property type="entry name" value="ARGINYL-TRNA SYNTHETASE"/>
    <property type="match status" value="1"/>
</dbReference>
<dbReference type="InterPro" id="IPR036695">
    <property type="entry name" value="Arg-tRNA-synth_N_sf"/>
</dbReference>
<dbReference type="Pfam" id="PF05746">
    <property type="entry name" value="DALR_1"/>
    <property type="match status" value="1"/>
</dbReference>
<evidence type="ECO:0000256" key="12">
    <source>
        <dbReference type="RuleBase" id="RU363038"/>
    </source>
</evidence>
<evidence type="ECO:0000313" key="15">
    <source>
        <dbReference type="EMBL" id="QCI23257.1"/>
    </source>
</evidence>
<dbReference type="InterPro" id="IPR005148">
    <property type="entry name" value="Arg-tRNA-synth_N"/>
</dbReference>
<feature type="domain" description="Arginyl tRNA synthetase N-terminal" evidence="14">
    <location>
        <begin position="1"/>
        <end position="87"/>
    </location>
</feature>
<evidence type="ECO:0000256" key="1">
    <source>
        <dbReference type="ARBA" id="ARBA00004496"/>
    </source>
</evidence>
<dbReference type="GO" id="GO:0005737">
    <property type="term" value="C:cytoplasm"/>
    <property type="evidence" value="ECO:0007669"/>
    <property type="project" value="UniProtKB-SubCell"/>
</dbReference>
<keyword evidence="9 11" id="KW-0030">Aminoacyl-tRNA synthetase</keyword>
<evidence type="ECO:0000256" key="2">
    <source>
        <dbReference type="ARBA" id="ARBA00005594"/>
    </source>
</evidence>
<dbReference type="Gene3D" id="3.30.1360.70">
    <property type="entry name" value="Arginyl tRNA synthetase N-terminal domain"/>
    <property type="match status" value="1"/>
</dbReference>
<evidence type="ECO:0000256" key="9">
    <source>
        <dbReference type="ARBA" id="ARBA00023146"/>
    </source>
</evidence>
<comment type="catalytic activity">
    <reaction evidence="10 11">
        <text>tRNA(Arg) + L-arginine + ATP = L-arginyl-tRNA(Arg) + AMP + diphosphate</text>
        <dbReference type="Rhea" id="RHEA:20301"/>
        <dbReference type="Rhea" id="RHEA-COMP:9658"/>
        <dbReference type="Rhea" id="RHEA-COMP:9673"/>
        <dbReference type="ChEBI" id="CHEBI:30616"/>
        <dbReference type="ChEBI" id="CHEBI:32682"/>
        <dbReference type="ChEBI" id="CHEBI:33019"/>
        <dbReference type="ChEBI" id="CHEBI:78442"/>
        <dbReference type="ChEBI" id="CHEBI:78513"/>
        <dbReference type="ChEBI" id="CHEBI:456215"/>
        <dbReference type="EC" id="6.1.1.19"/>
    </reaction>
</comment>
<keyword evidence="5 11" id="KW-0436">Ligase</keyword>
<dbReference type="CDD" id="cd00671">
    <property type="entry name" value="ArgRS_core"/>
    <property type="match status" value="1"/>
</dbReference>
<dbReference type="SMART" id="SM00836">
    <property type="entry name" value="DALR_1"/>
    <property type="match status" value="1"/>
</dbReference>
<dbReference type="OrthoDB" id="9803211at2"/>
<evidence type="ECO:0000256" key="7">
    <source>
        <dbReference type="ARBA" id="ARBA00022840"/>
    </source>
</evidence>
<evidence type="ECO:0000256" key="8">
    <source>
        <dbReference type="ARBA" id="ARBA00022917"/>
    </source>
</evidence>
<dbReference type="Pfam" id="PF00750">
    <property type="entry name" value="tRNA-synt_1d"/>
    <property type="match status" value="1"/>
</dbReference>
<dbReference type="InterPro" id="IPR009080">
    <property type="entry name" value="tRNAsynth_Ia_anticodon-bd"/>
</dbReference>
<dbReference type="AlphaFoldDB" id="A0A4D6Y2G4"/>
<dbReference type="Pfam" id="PF03485">
    <property type="entry name" value="Arg_tRNA_synt_N"/>
    <property type="match status" value="1"/>
</dbReference>
<dbReference type="GO" id="GO:0006420">
    <property type="term" value="P:arginyl-tRNA aminoacylation"/>
    <property type="evidence" value="ECO:0007669"/>
    <property type="project" value="UniProtKB-UniRule"/>
</dbReference>
<evidence type="ECO:0000259" key="14">
    <source>
        <dbReference type="SMART" id="SM01016"/>
    </source>
</evidence>
<keyword evidence="7 11" id="KW-0067">ATP-binding</keyword>
<dbReference type="Gene3D" id="3.40.50.620">
    <property type="entry name" value="HUPs"/>
    <property type="match status" value="1"/>
</dbReference>
<comment type="subunit">
    <text evidence="3 11">Monomer.</text>
</comment>
<dbReference type="Proteomes" id="UP000298566">
    <property type="component" value="Chromosome"/>
</dbReference>
<dbReference type="InterPro" id="IPR001412">
    <property type="entry name" value="aa-tRNA-synth_I_CS"/>
</dbReference>
<dbReference type="HAMAP" id="MF_00123">
    <property type="entry name" value="Arg_tRNA_synth"/>
    <property type="match status" value="1"/>
</dbReference>
<dbReference type="SUPFAM" id="SSF55190">
    <property type="entry name" value="Arginyl-tRNA synthetase (ArgRS), N-terminal 'additional' domain"/>
    <property type="match status" value="1"/>
</dbReference>
<dbReference type="FunFam" id="3.40.50.620:FF:000030">
    <property type="entry name" value="Arginine--tRNA ligase"/>
    <property type="match status" value="1"/>
</dbReference>
<dbReference type="PROSITE" id="PS00178">
    <property type="entry name" value="AA_TRNA_LIGASE_I"/>
    <property type="match status" value="1"/>
</dbReference>
<dbReference type="NCBIfam" id="TIGR00456">
    <property type="entry name" value="argS"/>
    <property type="match status" value="1"/>
</dbReference>
<evidence type="ECO:0000259" key="13">
    <source>
        <dbReference type="SMART" id="SM00836"/>
    </source>
</evidence>
<evidence type="ECO:0000256" key="11">
    <source>
        <dbReference type="HAMAP-Rule" id="MF_00123"/>
    </source>
</evidence>
<proteinExistence type="inferred from homology"/>
<keyword evidence="4 11" id="KW-0963">Cytoplasm</keyword>
<dbReference type="Gene3D" id="1.10.730.10">
    <property type="entry name" value="Isoleucyl-tRNA Synthetase, Domain 1"/>
    <property type="match status" value="1"/>
</dbReference>
<comment type="subcellular location">
    <subcellularLocation>
        <location evidence="1 11">Cytoplasm</location>
    </subcellularLocation>
</comment>
<keyword evidence="6 11" id="KW-0547">Nucleotide-binding</keyword>
<dbReference type="InterPro" id="IPR035684">
    <property type="entry name" value="ArgRS_core"/>
</dbReference>
<comment type="similarity">
    <text evidence="2 11 12">Belongs to the class-I aminoacyl-tRNA synthetase family.</text>
</comment>
<dbReference type="PRINTS" id="PR01038">
    <property type="entry name" value="TRNASYNTHARG"/>
</dbReference>
<evidence type="ECO:0000256" key="6">
    <source>
        <dbReference type="ARBA" id="ARBA00022741"/>
    </source>
</evidence>
<evidence type="ECO:0000256" key="3">
    <source>
        <dbReference type="ARBA" id="ARBA00011245"/>
    </source>
</evidence>
<dbReference type="PANTHER" id="PTHR11956:SF5">
    <property type="entry name" value="ARGININE--TRNA LIGASE, CYTOPLASMIC"/>
    <property type="match status" value="1"/>
</dbReference>
<sequence length="575" mass="67205">MNIKLKLKQHIVQSLTRNGIENNNNLLISNTYQKKPWHYQINGIIKIAKKINQDPYKLACNIVSEIQIYKMYHTIQVSKPGFINIFLNEKWIEKKLEKKMKSIRLNVKLVEPQNIVIDYSSPNMAKEMHVGHLRSTIIGDATARIMEFLGHNVIRINHIGDWGTQFGMIITYLKENKKINRITENTNFNKIYQKSKIEYETNETFFNKTKENILKLQSGDKHYINIWKKIVDTTIKKNEKIYKKLNVTLTNEHIVGESFYKNMLPNIVNDLKTKNIAVEHHGAIMIFLKKFKNRYGQPMGIIIQKQNGTFLYATIDLACLKYRYDVLHADKILYYTDTRQHQYLMQIVEIGRLANYIPNHVQIEHHMFGMILSENNHPFKTRSGNSIKLSSLLDEAIQRAKIIAKQKNPTLSKKKIDFLSRKIGIGAIKYFDLSKNRSNNYVFNWNNILSFNGNTAPYIQYAYTRILSIFKKLKISMLHLEGKIKLIELCEKKLGLKLLQFEEIIIETANKGMPNILCTYLYELSTIFSHFYETCSILLSKNIEMRFSRLNLAFLTARTLKLGLNILGISTINYM</sequence>
<dbReference type="InterPro" id="IPR008909">
    <property type="entry name" value="DALR_anticod-bd"/>
</dbReference>
<protein>
    <recommendedName>
        <fullName evidence="11">Arginine--tRNA ligase</fullName>
        <ecNumber evidence="11">6.1.1.19</ecNumber>
    </recommendedName>
    <alternativeName>
        <fullName evidence="11">Arginyl-tRNA synthetase</fullName>
        <shortName evidence="11">ArgRS</shortName>
    </alternativeName>
</protein>
<organism evidence="15 16">
    <name type="scientific">Buchnera aphidicola subsp. Melaphis rhois</name>
    <dbReference type="NCBI Taxonomy" id="118103"/>
    <lineage>
        <taxon>Bacteria</taxon>
        <taxon>Pseudomonadati</taxon>
        <taxon>Pseudomonadota</taxon>
        <taxon>Gammaproteobacteria</taxon>
        <taxon>Enterobacterales</taxon>
        <taxon>Erwiniaceae</taxon>
        <taxon>Buchnera</taxon>
    </lineage>
</organism>
<dbReference type="RefSeq" id="WP_158336458.1">
    <property type="nucleotide sequence ID" value="NZ_CP033004.1"/>
</dbReference>
<evidence type="ECO:0000313" key="16">
    <source>
        <dbReference type="Proteomes" id="UP000298566"/>
    </source>
</evidence>
<gene>
    <name evidence="11" type="primary">argS</name>
    <name evidence="15" type="ORF">D9V73_01145</name>
</gene>
<evidence type="ECO:0000256" key="10">
    <source>
        <dbReference type="ARBA" id="ARBA00049339"/>
    </source>
</evidence>
<dbReference type="GO" id="GO:0005524">
    <property type="term" value="F:ATP binding"/>
    <property type="evidence" value="ECO:0007669"/>
    <property type="project" value="UniProtKB-UniRule"/>
</dbReference>
<dbReference type="EMBL" id="CP033004">
    <property type="protein sequence ID" value="QCI23257.1"/>
    <property type="molecule type" value="Genomic_DNA"/>
</dbReference>
<comment type="caution">
    <text evidence="11">Lacks conserved residue(s) required for the propagation of feature annotation.</text>
</comment>
<dbReference type="InterPro" id="IPR001278">
    <property type="entry name" value="Arg-tRNA-ligase"/>
</dbReference>
<name>A0A4D6Y2G4_BUCMH</name>